<organism evidence="1 2">
    <name type="scientific">Eragrostis curvula</name>
    <name type="common">weeping love grass</name>
    <dbReference type="NCBI Taxonomy" id="38414"/>
    <lineage>
        <taxon>Eukaryota</taxon>
        <taxon>Viridiplantae</taxon>
        <taxon>Streptophyta</taxon>
        <taxon>Embryophyta</taxon>
        <taxon>Tracheophyta</taxon>
        <taxon>Spermatophyta</taxon>
        <taxon>Magnoliopsida</taxon>
        <taxon>Liliopsida</taxon>
        <taxon>Poales</taxon>
        <taxon>Poaceae</taxon>
        <taxon>PACMAD clade</taxon>
        <taxon>Chloridoideae</taxon>
        <taxon>Eragrostideae</taxon>
        <taxon>Eragrostidinae</taxon>
        <taxon>Eragrostis</taxon>
    </lineage>
</organism>
<sequence>MIVSPDPDDSAAPAGPPAAANELAAAPAYSSVASADLARDRIVVGVCTGPMLAKKEAKISPCPPRKNFAFNLWGL</sequence>
<reference evidence="1 2" key="1">
    <citation type="journal article" date="2019" name="Sci. Rep.">
        <title>A high-quality genome of Eragrostis curvula grass provides insights into Poaceae evolution and supports new strategies to enhance forage quality.</title>
        <authorList>
            <person name="Carballo J."/>
            <person name="Santos B.A.C.M."/>
            <person name="Zappacosta D."/>
            <person name="Garbus I."/>
            <person name="Selva J.P."/>
            <person name="Gallo C.A."/>
            <person name="Diaz A."/>
            <person name="Albertini E."/>
            <person name="Caccamo M."/>
            <person name="Echenique V."/>
        </authorList>
    </citation>
    <scope>NUCLEOTIDE SEQUENCE [LARGE SCALE GENOMIC DNA]</scope>
    <source>
        <strain evidence="2">cv. Victoria</strain>
        <tissue evidence="1">Leaf</tissue>
    </source>
</reference>
<dbReference type="Gramene" id="TVU00751">
    <property type="protein sequence ID" value="TVU00751"/>
    <property type="gene ID" value="EJB05_53810"/>
</dbReference>
<gene>
    <name evidence="1" type="ORF">EJB05_53810</name>
</gene>
<accession>A0A5J9SP37</accession>
<keyword evidence="2" id="KW-1185">Reference proteome</keyword>
<name>A0A5J9SP37_9POAL</name>
<dbReference type="OrthoDB" id="27911at2759"/>
<evidence type="ECO:0000313" key="2">
    <source>
        <dbReference type="Proteomes" id="UP000324897"/>
    </source>
</evidence>
<dbReference type="EMBL" id="RWGY01000547">
    <property type="protein sequence ID" value="TVU00751.1"/>
    <property type="molecule type" value="Genomic_DNA"/>
</dbReference>
<feature type="non-terminal residue" evidence="1">
    <location>
        <position position="1"/>
    </location>
</feature>
<dbReference type="AlphaFoldDB" id="A0A5J9SP37"/>
<evidence type="ECO:0000313" key="1">
    <source>
        <dbReference type="EMBL" id="TVU00751.1"/>
    </source>
</evidence>
<protein>
    <submittedName>
        <fullName evidence="1">Uncharacterized protein</fullName>
    </submittedName>
</protein>
<dbReference type="Proteomes" id="UP000324897">
    <property type="component" value="Unassembled WGS sequence"/>
</dbReference>
<comment type="caution">
    <text evidence="1">The sequence shown here is derived from an EMBL/GenBank/DDBJ whole genome shotgun (WGS) entry which is preliminary data.</text>
</comment>
<proteinExistence type="predicted"/>